<dbReference type="PANTHER" id="PTHR34959">
    <property type="entry name" value="PROTEIN LAZY 1"/>
    <property type="match status" value="1"/>
</dbReference>
<proteinExistence type="predicted"/>
<feature type="region of interest" description="Disordered" evidence="1">
    <location>
        <begin position="129"/>
        <end position="155"/>
    </location>
</feature>
<comment type="caution">
    <text evidence="2">The sequence shown here is derived from an EMBL/GenBank/DDBJ whole genome shotgun (WGS) entry which is preliminary data.</text>
</comment>
<dbReference type="EMBL" id="JAVIJP010000007">
    <property type="protein sequence ID" value="KAL3649896.1"/>
    <property type="molecule type" value="Genomic_DNA"/>
</dbReference>
<organism evidence="2 3">
    <name type="scientific">Castilleja foliolosa</name>
    <dbReference type="NCBI Taxonomy" id="1961234"/>
    <lineage>
        <taxon>Eukaryota</taxon>
        <taxon>Viridiplantae</taxon>
        <taxon>Streptophyta</taxon>
        <taxon>Embryophyta</taxon>
        <taxon>Tracheophyta</taxon>
        <taxon>Spermatophyta</taxon>
        <taxon>Magnoliopsida</taxon>
        <taxon>eudicotyledons</taxon>
        <taxon>Gunneridae</taxon>
        <taxon>Pentapetalae</taxon>
        <taxon>asterids</taxon>
        <taxon>lamiids</taxon>
        <taxon>Lamiales</taxon>
        <taxon>Orobanchaceae</taxon>
        <taxon>Pedicularideae</taxon>
        <taxon>Castillejinae</taxon>
        <taxon>Castilleja</taxon>
    </lineage>
</organism>
<keyword evidence="3" id="KW-1185">Reference proteome</keyword>
<sequence length="370" mass="41412">MKLLGWMHRKLRQNTHDTTPPNDFPIGFTGQSTLDDLQCYQNENYGSKPFGKAQRDNNRSSFARVEHEEDDIAELFHGFLAIGTLGTEQLFTTTDPAATPTFDHMIAEKETEVTENEFKQINDELEKVLGDDVSSGRNSKVSTDQKPNTESADTCPLQSYLFGSKIGDAETTTPTTVRKEQRTSLGELFEKTKEAEDNNSHVTKSVSDKSAVHVMKKMLKKKIHVHSSSKSSTGGAKIGCTATDKKLHKILHIFNRKVHPENPITANYEQTNKPLITEKEMKKKKNGDDQLDSWDSGSLRPSTGDIIIYPQHDQAAISKQSMNIICNNNNNPSQLIINNNNNNNGDAAADATGNEFWVKTDAHYLYYCEI</sequence>
<evidence type="ECO:0000256" key="1">
    <source>
        <dbReference type="SAM" id="MobiDB-lite"/>
    </source>
</evidence>
<gene>
    <name evidence="2" type="ORF">CASFOL_006299</name>
</gene>
<dbReference type="InterPro" id="IPR038928">
    <property type="entry name" value="LAZY1"/>
</dbReference>
<dbReference type="AlphaFoldDB" id="A0ABD3E630"/>
<evidence type="ECO:0008006" key="4">
    <source>
        <dbReference type="Google" id="ProtNLM"/>
    </source>
</evidence>
<reference evidence="3" key="1">
    <citation type="journal article" date="2024" name="IScience">
        <title>Strigolactones Initiate the Formation of Haustorium-like Structures in Castilleja.</title>
        <authorList>
            <person name="Buerger M."/>
            <person name="Peterson D."/>
            <person name="Chory J."/>
        </authorList>
    </citation>
    <scope>NUCLEOTIDE SEQUENCE [LARGE SCALE GENOMIC DNA]</scope>
</reference>
<protein>
    <recommendedName>
        <fullName evidence="4">Protein LAZY 1-like</fullName>
    </recommendedName>
</protein>
<dbReference type="PANTHER" id="PTHR34959:SF3">
    <property type="entry name" value="PROTEIN LAZY 1"/>
    <property type="match status" value="1"/>
</dbReference>
<evidence type="ECO:0000313" key="2">
    <source>
        <dbReference type="EMBL" id="KAL3649896.1"/>
    </source>
</evidence>
<name>A0ABD3E630_9LAMI</name>
<feature type="compositionally biased region" description="Polar residues" evidence="1">
    <location>
        <begin position="135"/>
        <end position="152"/>
    </location>
</feature>
<accession>A0ABD3E630</accession>
<dbReference type="Proteomes" id="UP001632038">
    <property type="component" value="Unassembled WGS sequence"/>
</dbReference>
<evidence type="ECO:0000313" key="3">
    <source>
        <dbReference type="Proteomes" id="UP001632038"/>
    </source>
</evidence>